<evidence type="ECO:0000256" key="1">
    <source>
        <dbReference type="SAM" id="MobiDB-lite"/>
    </source>
</evidence>
<feature type="signal peptide" evidence="2">
    <location>
        <begin position="1"/>
        <end position="23"/>
    </location>
</feature>
<dbReference type="Proteomes" id="UP001200741">
    <property type="component" value="Unassembled WGS sequence"/>
</dbReference>
<dbReference type="EMBL" id="JAJTWU010000009">
    <property type="protein sequence ID" value="MCE4556989.1"/>
    <property type="molecule type" value="Genomic_DNA"/>
</dbReference>
<name>A0ABS8XWF6_9BURK</name>
<protein>
    <submittedName>
        <fullName evidence="3">Uncharacterized protein</fullName>
    </submittedName>
</protein>
<dbReference type="RefSeq" id="WP_233374374.1">
    <property type="nucleotide sequence ID" value="NZ_JAJTWU010000009.1"/>
</dbReference>
<accession>A0ABS8XWF6</accession>
<evidence type="ECO:0000313" key="3">
    <source>
        <dbReference type="EMBL" id="MCE4556989.1"/>
    </source>
</evidence>
<comment type="caution">
    <text evidence="3">The sequence shown here is derived from an EMBL/GenBank/DDBJ whole genome shotgun (WGS) entry which is preliminary data.</text>
</comment>
<reference evidence="3 4" key="1">
    <citation type="submission" date="2021-12" db="EMBL/GenBank/DDBJ databases">
        <title>Genome seq of P8.</title>
        <authorList>
            <person name="Seo T."/>
        </authorList>
    </citation>
    <scope>NUCLEOTIDE SEQUENCE [LARGE SCALE GENOMIC DNA]</scope>
    <source>
        <strain evidence="3 4">P8</strain>
    </source>
</reference>
<gene>
    <name evidence="3" type="ORF">LXT13_21555</name>
</gene>
<feature type="chain" id="PRO_5047213862" evidence="2">
    <location>
        <begin position="24"/>
        <end position="130"/>
    </location>
</feature>
<evidence type="ECO:0000313" key="4">
    <source>
        <dbReference type="Proteomes" id="UP001200741"/>
    </source>
</evidence>
<evidence type="ECO:0000256" key="2">
    <source>
        <dbReference type="SAM" id="SignalP"/>
    </source>
</evidence>
<proteinExistence type="predicted"/>
<sequence length="130" mass="12827">MTLVTVPLFAAALAIVVAAPVMAQTATSASSTASAPVPATAASRIAPVRNAAVQAAENAKEPGVARPEERVIPQISVPLTRKDRTAPGHEGASAPVRSGPAVDDGAARCLAAETPAARAACQRGLAASGL</sequence>
<organism evidence="3 4">
    <name type="scientific">Pelomonas cellulosilytica</name>
    <dbReference type="NCBI Taxonomy" id="2906762"/>
    <lineage>
        <taxon>Bacteria</taxon>
        <taxon>Pseudomonadati</taxon>
        <taxon>Pseudomonadota</taxon>
        <taxon>Betaproteobacteria</taxon>
        <taxon>Burkholderiales</taxon>
        <taxon>Sphaerotilaceae</taxon>
        <taxon>Roseateles</taxon>
    </lineage>
</organism>
<keyword evidence="4" id="KW-1185">Reference proteome</keyword>
<keyword evidence="2" id="KW-0732">Signal</keyword>
<feature type="region of interest" description="Disordered" evidence="1">
    <location>
        <begin position="57"/>
        <end position="101"/>
    </location>
</feature>